<keyword evidence="1" id="KW-0167">Capsid protein</keyword>
<keyword evidence="1" id="KW-0946">Virion</keyword>
<evidence type="ECO:0000313" key="1">
    <source>
        <dbReference type="EMBL" id="WNN27077.1"/>
    </source>
</evidence>
<reference evidence="1" key="1">
    <citation type="submission" date="2023-05" db="EMBL/GenBank/DDBJ databases">
        <title>Identification and characterization of complete genome sequence of mulberry cryptic virus 2 infecting Morus alba.</title>
        <authorList>
            <person name="Yang J."/>
            <person name="Kong W."/>
        </authorList>
    </citation>
    <scope>NUCLEOTIDE SEQUENCE</scope>
    <source>
        <strain evidence="1">Zhongsang5801</strain>
    </source>
</reference>
<dbReference type="GO" id="GO:0019028">
    <property type="term" value="C:viral capsid"/>
    <property type="evidence" value="ECO:0007669"/>
    <property type="project" value="UniProtKB-KW"/>
</dbReference>
<dbReference type="EMBL" id="OR088250">
    <property type="protein sequence ID" value="WNN27077.1"/>
    <property type="molecule type" value="Genomic_RNA"/>
</dbReference>
<protein>
    <submittedName>
        <fullName evidence="1">Coat protein 1</fullName>
    </submittedName>
</protein>
<sequence length="339" mass="38267">MAKRLAGETSDAMGQAKILRIEPRATLLLTASPHMGPSSMITDEAKATALLPRQIQRASIEPNPAYLKRLEQRGEIGFRRLLGKKKLAMQLVVLDVSEFRRCIQHVLQGVLQLRYHSLGSYRNSEISAEIEEIVPLTADMCMSALYARLRSIHKSYGKYATRYSTAPCYTKDVELPLPLALAIEQIGSFETHSLETNTLVVPTYPEGTKNEGRRSDEYQVTEYLAYIPTFKELGIPCKAVDTRLKTGTAWWTYKVRNLIETTDLICLLPPSHYSDLSAQLRACFLAEVYEDPLHCKDIIAIDEEAPTFGTKFRELPIGYNIRVFLALCHGPEEEWSHGM</sequence>
<organism evidence="1">
    <name type="scientific">Morus alba cryptic virus 2</name>
    <dbReference type="NCBI Taxonomy" id="3077606"/>
    <lineage>
        <taxon>Viruses</taxon>
        <taxon>Riboviria</taxon>
    </lineage>
</organism>
<proteinExistence type="predicted"/>
<accession>A0AA96HD35</accession>
<name>A0AA96HD35_9VIRU</name>